<dbReference type="Gene3D" id="3.40.50.620">
    <property type="entry name" value="HUPs"/>
    <property type="match status" value="1"/>
</dbReference>
<keyword evidence="4" id="KW-1185">Reference proteome</keyword>
<reference evidence="3 4" key="1">
    <citation type="journal article" date="2014" name="Int. J. Syst. Evol. Microbiol.">
        <title>Nitrososphaera viennensis gen. nov., sp. nov., an aerobic and mesophilic, ammonia-oxidizing archaeon from soil and a member of the archaeal phylum Thaumarchaeota.</title>
        <authorList>
            <person name="Stieglmeier M."/>
            <person name="Klingl A."/>
            <person name="Alves R.J."/>
            <person name="Rittmann S.K."/>
            <person name="Melcher M."/>
            <person name="Leisch N."/>
            <person name="Schleper C."/>
        </authorList>
    </citation>
    <scope>NUCLEOTIDE SEQUENCE [LARGE SCALE GENOMIC DNA]</scope>
    <source>
        <strain evidence="3">EN76</strain>
    </source>
</reference>
<dbReference type="OrthoDB" id="105697at2157"/>
<accession>A0A060HUN3</accession>
<dbReference type="Proteomes" id="UP000027093">
    <property type="component" value="Chromosome"/>
</dbReference>
<evidence type="ECO:0000313" key="3">
    <source>
        <dbReference type="EMBL" id="AIC17141.1"/>
    </source>
</evidence>
<organism evidence="3 4">
    <name type="scientific">Nitrososphaera viennensis EN76</name>
    <dbReference type="NCBI Taxonomy" id="926571"/>
    <lineage>
        <taxon>Archaea</taxon>
        <taxon>Nitrososphaerota</taxon>
        <taxon>Nitrososphaeria</taxon>
        <taxon>Nitrososphaerales</taxon>
        <taxon>Nitrososphaeraceae</taxon>
        <taxon>Nitrososphaera</taxon>
    </lineage>
</organism>
<dbReference type="STRING" id="926571.NVIE_028660"/>
<evidence type="ECO:0000313" key="4">
    <source>
        <dbReference type="Proteomes" id="UP000027093"/>
    </source>
</evidence>
<dbReference type="InterPro" id="IPR006015">
    <property type="entry name" value="Universal_stress_UspA"/>
</dbReference>
<protein>
    <submittedName>
        <fullName evidence="3">Putative UspA domain protein</fullName>
    </submittedName>
</protein>
<dbReference type="CDD" id="cd00293">
    <property type="entry name" value="USP-like"/>
    <property type="match status" value="1"/>
</dbReference>
<sequence length="152" mass="16527">MEEGSGEKIRRIVVAVDSSENSRKCAGFAASLANATGCETIVLTVIRNSDVVDTEGRIDHDKLQKTEEEARGLHEALVIGSNMFTFRNKIRSEIVRADNDDVADAICKYCAETDADVVIIGRRGLGFFKGMLIGSVSEKVARNCQCSVTIVK</sequence>
<dbReference type="AlphaFoldDB" id="A0A060HUN3"/>
<dbReference type="Pfam" id="PF00582">
    <property type="entry name" value="Usp"/>
    <property type="match status" value="1"/>
</dbReference>
<dbReference type="GeneID" id="74948100"/>
<name>A0A060HUN3_9ARCH</name>
<dbReference type="PANTHER" id="PTHR46268">
    <property type="entry name" value="STRESS RESPONSE PROTEIN NHAX"/>
    <property type="match status" value="1"/>
</dbReference>
<feature type="domain" description="UspA" evidence="2">
    <location>
        <begin position="9"/>
        <end position="152"/>
    </location>
</feature>
<dbReference type="SUPFAM" id="SSF52402">
    <property type="entry name" value="Adenine nucleotide alpha hydrolases-like"/>
    <property type="match status" value="1"/>
</dbReference>
<dbReference type="InterPro" id="IPR006016">
    <property type="entry name" value="UspA"/>
</dbReference>
<dbReference type="InterPro" id="IPR014729">
    <property type="entry name" value="Rossmann-like_a/b/a_fold"/>
</dbReference>
<dbReference type="RefSeq" id="WP_075055752.1">
    <property type="nucleotide sequence ID" value="NZ_CP007536.1"/>
</dbReference>
<evidence type="ECO:0000259" key="2">
    <source>
        <dbReference type="Pfam" id="PF00582"/>
    </source>
</evidence>
<proteinExistence type="inferred from homology"/>
<evidence type="ECO:0000256" key="1">
    <source>
        <dbReference type="ARBA" id="ARBA00008791"/>
    </source>
</evidence>
<dbReference type="EMBL" id="CP007536">
    <property type="protein sequence ID" value="AIC17141.1"/>
    <property type="molecule type" value="Genomic_DNA"/>
</dbReference>
<dbReference type="PANTHER" id="PTHR46268:SF6">
    <property type="entry name" value="UNIVERSAL STRESS PROTEIN UP12"/>
    <property type="match status" value="1"/>
</dbReference>
<dbReference type="HOGENOM" id="CLU_049301_16_2_2"/>
<comment type="similarity">
    <text evidence="1">Belongs to the universal stress protein A family.</text>
</comment>
<dbReference type="KEGG" id="nvn:NVIE_028660"/>
<gene>
    <name evidence="3" type="ORF">NVIE_028660</name>
</gene>
<dbReference type="PRINTS" id="PR01438">
    <property type="entry name" value="UNVRSLSTRESS"/>
</dbReference>